<dbReference type="STRING" id="1032480.MLP_29550"/>
<keyword evidence="1" id="KW-1133">Transmembrane helix</keyword>
<dbReference type="Proteomes" id="UP000007947">
    <property type="component" value="Chromosome"/>
</dbReference>
<organism evidence="2 3">
    <name type="scientific">Microlunatus phosphovorus (strain ATCC 700054 / DSM 10555 / JCM 9379 / NBRC 101784 / NCIMB 13414 / VKM Ac-1990 / NM-1)</name>
    <dbReference type="NCBI Taxonomy" id="1032480"/>
    <lineage>
        <taxon>Bacteria</taxon>
        <taxon>Bacillati</taxon>
        <taxon>Actinomycetota</taxon>
        <taxon>Actinomycetes</taxon>
        <taxon>Propionibacteriales</taxon>
        <taxon>Propionibacteriaceae</taxon>
        <taxon>Microlunatus</taxon>
    </lineage>
</organism>
<dbReference type="EMBL" id="AP012204">
    <property type="protein sequence ID" value="BAK35969.1"/>
    <property type="molecule type" value="Genomic_DNA"/>
</dbReference>
<feature type="transmembrane region" description="Helical" evidence="1">
    <location>
        <begin position="65"/>
        <end position="85"/>
    </location>
</feature>
<evidence type="ECO:0008006" key="4">
    <source>
        <dbReference type="Google" id="ProtNLM"/>
    </source>
</evidence>
<evidence type="ECO:0000313" key="2">
    <source>
        <dbReference type="EMBL" id="BAK35969.1"/>
    </source>
</evidence>
<protein>
    <recommendedName>
        <fullName evidence="4">ABC transporter permease protein</fullName>
    </recommendedName>
</protein>
<dbReference type="InterPro" id="IPR010390">
    <property type="entry name" value="ABC-2_transporter-like"/>
</dbReference>
<feature type="transmembrane region" description="Helical" evidence="1">
    <location>
        <begin position="146"/>
        <end position="174"/>
    </location>
</feature>
<dbReference type="OrthoDB" id="8582979at2"/>
<accession>F5XJR9</accession>
<feature type="transmembrane region" description="Helical" evidence="1">
    <location>
        <begin position="116"/>
        <end position="134"/>
    </location>
</feature>
<dbReference type="AlphaFoldDB" id="F5XJR9"/>
<keyword evidence="1" id="KW-0812">Transmembrane</keyword>
<dbReference type="PANTHER" id="PTHR36832:SF1">
    <property type="entry name" value="SLR1174 PROTEIN"/>
    <property type="match status" value="1"/>
</dbReference>
<keyword evidence="1" id="KW-0472">Membrane</keyword>
<dbReference type="HOGENOM" id="CLU_084465_1_1_11"/>
<dbReference type="eggNOG" id="COG4587">
    <property type="taxonomic scope" value="Bacteria"/>
</dbReference>
<feature type="transmembrane region" description="Helical" evidence="1">
    <location>
        <begin position="225"/>
        <end position="253"/>
    </location>
</feature>
<sequence>MIARTARTFGALVSRDIQITLTYRAWLFWLLLGNLPVPVISLLVWQGAAALGAELSVEQDYLVTYFVLVALVSMLTSSWSAGFLADSIRLGDLASWLVRPCSTHLNGIANNVAEKIAKLVLMVPMVAVLALLMHRQISLPTDPLRWLGFGVAIVLGSVIMFALDVLIGSLAFWVDEVSGVLRAKSLVAGVLSGAVLPLALMPAVLQPALAVQPFRYVVSFPLEVLLLPTIPGSGFALATGWAAALSATAAVVWRIGLRGYQAAGA</sequence>
<gene>
    <name evidence="2" type="ordered locus">MLP_29550</name>
</gene>
<feature type="transmembrane region" description="Helical" evidence="1">
    <location>
        <begin position="21"/>
        <end position="45"/>
    </location>
</feature>
<dbReference type="PANTHER" id="PTHR36832">
    <property type="entry name" value="SLR1174 PROTEIN-RELATED"/>
    <property type="match status" value="1"/>
</dbReference>
<name>F5XJR9_MICPN</name>
<dbReference type="Pfam" id="PF06182">
    <property type="entry name" value="ABC2_membrane_6"/>
    <property type="match status" value="1"/>
</dbReference>
<feature type="transmembrane region" description="Helical" evidence="1">
    <location>
        <begin position="186"/>
        <end position="205"/>
    </location>
</feature>
<proteinExistence type="predicted"/>
<keyword evidence="3" id="KW-1185">Reference proteome</keyword>
<dbReference type="KEGG" id="mph:MLP_29550"/>
<reference evidence="2 3" key="1">
    <citation type="submission" date="2011-05" db="EMBL/GenBank/DDBJ databases">
        <title>Whole genome sequence of Microlunatus phosphovorus NM-1.</title>
        <authorList>
            <person name="Hosoyama A."/>
            <person name="Sasaki K."/>
            <person name="Harada T."/>
            <person name="Igarashi R."/>
            <person name="Kawakoshi A."/>
            <person name="Sasagawa M."/>
            <person name="Fukada J."/>
            <person name="Nakamura S."/>
            <person name="Katano Y."/>
            <person name="Hanada S."/>
            <person name="Kamagata Y."/>
            <person name="Nakamura N."/>
            <person name="Yamazaki S."/>
            <person name="Fujita N."/>
        </authorList>
    </citation>
    <scope>NUCLEOTIDE SEQUENCE [LARGE SCALE GENOMIC DNA]</scope>
    <source>
        <strain evidence="3">ATCC 700054 / DSM 10555 / JCM 9379 / NBRC 101784 / NCIMB 13414 / VKM Ac-1990 / NM-1</strain>
    </source>
</reference>
<dbReference type="RefSeq" id="WP_013863838.1">
    <property type="nucleotide sequence ID" value="NC_015635.1"/>
</dbReference>
<evidence type="ECO:0000313" key="3">
    <source>
        <dbReference type="Proteomes" id="UP000007947"/>
    </source>
</evidence>
<evidence type="ECO:0000256" key="1">
    <source>
        <dbReference type="SAM" id="Phobius"/>
    </source>
</evidence>